<proteinExistence type="predicted"/>
<accession>A0A4Y2ITY3</accession>
<name>A0A4Y2ITY3_ARAVE</name>
<reference evidence="1 2" key="1">
    <citation type="journal article" date="2019" name="Sci. Rep.">
        <title>Orb-weaving spider Araneus ventricosus genome elucidates the spidroin gene catalogue.</title>
        <authorList>
            <person name="Kono N."/>
            <person name="Nakamura H."/>
            <person name="Ohtoshi R."/>
            <person name="Moran D.A.P."/>
            <person name="Shinohara A."/>
            <person name="Yoshida Y."/>
            <person name="Fujiwara M."/>
            <person name="Mori M."/>
            <person name="Tomita M."/>
            <person name="Arakawa K."/>
        </authorList>
    </citation>
    <scope>NUCLEOTIDE SEQUENCE [LARGE SCALE GENOMIC DNA]</scope>
</reference>
<dbReference type="Proteomes" id="UP000499080">
    <property type="component" value="Unassembled WGS sequence"/>
</dbReference>
<gene>
    <name evidence="1" type="ORF">AVEN_56751_1</name>
</gene>
<sequence>MPVSTVHKILRNIFECYSFKITHFRSGFLLTCENEKLSFCNFLLEWKWTMHGHGTFCGQTKPIYISKVLSILKITEYGHEGIRSKYNHCLFILKRSLHSAGLGQHLSLALSFSKRLVLRVLKPVQ</sequence>
<evidence type="ECO:0000313" key="2">
    <source>
        <dbReference type="Proteomes" id="UP000499080"/>
    </source>
</evidence>
<dbReference type="AlphaFoldDB" id="A0A4Y2ITY3"/>
<dbReference type="OrthoDB" id="7994596at2759"/>
<keyword evidence="2" id="KW-1185">Reference proteome</keyword>
<dbReference type="EMBL" id="BGPR01002919">
    <property type="protein sequence ID" value="GBM81044.1"/>
    <property type="molecule type" value="Genomic_DNA"/>
</dbReference>
<comment type="caution">
    <text evidence="1">The sequence shown here is derived from an EMBL/GenBank/DDBJ whole genome shotgun (WGS) entry which is preliminary data.</text>
</comment>
<protein>
    <submittedName>
        <fullName evidence="1">Uncharacterized protein</fullName>
    </submittedName>
</protein>
<organism evidence="1 2">
    <name type="scientific">Araneus ventricosus</name>
    <name type="common">Orbweaver spider</name>
    <name type="synonym">Epeira ventricosa</name>
    <dbReference type="NCBI Taxonomy" id="182803"/>
    <lineage>
        <taxon>Eukaryota</taxon>
        <taxon>Metazoa</taxon>
        <taxon>Ecdysozoa</taxon>
        <taxon>Arthropoda</taxon>
        <taxon>Chelicerata</taxon>
        <taxon>Arachnida</taxon>
        <taxon>Araneae</taxon>
        <taxon>Araneomorphae</taxon>
        <taxon>Entelegynae</taxon>
        <taxon>Araneoidea</taxon>
        <taxon>Araneidae</taxon>
        <taxon>Araneus</taxon>
    </lineage>
</organism>
<evidence type="ECO:0000313" key="1">
    <source>
        <dbReference type="EMBL" id="GBM81044.1"/>
    </source>
</evidence>